<dbReference type="InterPro" id="IPR024768">
    <property type="entry name" value="Marf1"/>
</dbReference>
<dbReference type="Pfam" id="PF12874">
    <property type="entry name" value="zf-met"/>
    <property type="match status" value="3"/>
</dbReference>
<dbReference type="Gene3D" id="3.30.160.60">
    <property type="entry name" value="Classic Zinc Finger"/>
    <property type="match status" value="3"/>
</dbReference>
<feature type="domain" description="C2H2-type" evidence="2">
    <location>
        <begin position="463"/>
        <end position="485"/>
    </location>
</feature>
<dbReference type="Pfam" id="PF01936">
    <property type="entry name" value="NYN"/>
    <property type="match status" value="1"/>
</dbReference>
<protein>
    <submittedName>
        <fullName evidence="3">Meiosis arrest female protein 1</fullName>
    </submittedName>
</protein>
<feature type="compositionally biased region" description="Polar residues" evidence="1">
    <location>
        <begin position="712"/>
        <end position="725"/>
    </location>
</feature>
<feature type="compositionally biased region" description="Basic and acidic residues" evidence="1">
    <location>
        <begin position="637"/>
        <end position="651"/>
    </location>
</feature>
<dbReference type="InterPro" id="IPR036236">
    <property type="entry name" value="Znf_C2H2_sf"/>
</dbReference>
<evidence type="ECO:0000313" key="3">
    <source>
        <dbReference type="EMBL" id="JAU09498.1"/>
    </source>
</evidence>
<dbReference type="InterPro" id="IPR013087">
    <property type="entry name" value="Znf_C2H2_type"/>
</dbReference>
<dbReference type="InterPro" id="IPR021139">
    <property type="entry name" value="NYN"/>
</dbReference>
<feature type="compositionally biased region" description="Acidic residues" evidence="1">
    <location>
        <begin position="875"/>
        <end position="888"/>
    </location>
</feature>
<feature type="region of interest" description="Disordered" evidence="1">
    <location>
        <begin position="710"/>
        <end position="742"/>
    </location>
</feature>
<dbReference type="SMART" id="SM00451">
    <property type="entry name" value="ZnF_U1"/>
    <property type="match status" value="4"/>
</dbReference>
<accession>A0A1J3CNX4</accession>
<dbReference type="GO" id="GO:0010468">
    <property type="term" value="P:regulation of gene expression"/>
    <property type="evidence" value="ECO:0007669"/>
    <property type="project" value="InterPro"/>
</dbReference>
<dbReference type="PROSITE" id="PS00028">
    <property type="entry name" value="ZINC_FINGER_C2H2_1"/>
    <property type="match status" value="1"/>
</dbReference>
<feature type="compositionally biased region" description="Polar residues" evidence="1">
    <location>
        <begin position="617"/>
        <end position="634"/>
    </location>
</feature>
<name>A0A1J3CNX4_NOCCA</name>
<proteinExistence type="predicted"/>
<dbReference type="PANTHER" id="PTHR14379:SF7">
    <property type="entry name" value="ENDONUCLEASE OR GLYCOSYL HYDROLASE-RELATED"/>
    <property type="match status" value="1"/>
</dbReference>
<feature type="region of interest" description="Disordered" evidence="1">
    <location>
        <begin position="865"/>
        <end position="892"/>
    </location>
</feature>
<dbReference type="PANTHER" id="PTHR14379">
    <property type="entry name" value="LIMKAIN B LKAP"/>
    <property type="match status" value="1"/>
</dbReference>
<dbReference type="SUPFAM" id="SSF57667">
    <property type="entry name" value="beta-beta-alpha zinc fingers"/>
    <property type="match status" value="3"/>
</dbReference>
<dbReference type="GO" id="GO:0003676">
    <property type="term" value="F:nucleic acid binding"/>
    <property type="evidence" value="ECO:0007669"/>
    <property type="project" value="InterPro"/>
</dbReference>
<dbReference type="CDD" id="cd10910">
    <property type="entry name" value="PIN_limkain_b1_N_like"/>
    <property type="match status" value="1"/>
</dbReference>
<feature type="region of interest" description="Disordered" evidence="1">
    <location>
        <begin position="609"/>
        <end position="651"/>
    </location>
</feature>
<evidence type="ECO:0000259" key="2">
    <source>
        <dbReference type="PROSITE" id="PS00028"/>
    </source>
</evidence>
<dbReference type="GO" id="GO:0004540">
    <property type="term" value="F:RNA nuclease activity"/>
    <property type="evidence" value="ECO:0007669"/>
    <property type="project" value="InterPro"/>
</dbReference>
<dbReference type="InterPro" id="IPR003604">
    <property type="entry name" value="Matrin/U1-like-C_Znf_C2H2"/>
</dbReference>
<gene>
    <name evidence="3" type="ORF">GA_TR19311_c11_g1_i1_g.63605</name>
</gene>
<dbReference type="GO" id="GO:0005777">
    <property type="term" value="C:peroxisome"/>
    <property type="evidence" value="ECO:0007669"/>
    <property type="project" value="InterPro"/>
</dbReference>
<dbReference type="EMBL" id="GEVI01022822">
    <property type="protein sequence ID" value="JAU09498.1"/>
    <property type="molecule type" value="Transcribed_RNA"/>
</dbReference>
<feature type="compositionally biased region" description="Basic and acidic residues" evidence="1">
    <location>
        <begin position="726"/>
        <end position="735"/>
    </location>
</feature>
<organism evidence="3">
    <name type="scientific">Noccaea caerulescens</name>
    <name type="common">Alpine penny-cress</name>
    <name type="synonym">Thlaspi caerulescens</name>
    <dbReference type="NCBI Taxonomy" id="107243"/>
    <lineage>
        <taxon>Eukaryota</taxon>
        <taxon>Viridiplantae</taxon>
        <taxon>Streptophyta</taxon>
        <taxon>Embryophyta</taxon>
        <taxon>Tracheophyta</taxon>
        <taxon>Spermatophyta</taxon>
        <taxon>Magnoliopsida</taxon>
        <taxon>eudicotyledons</taxon>
        <taxon>Gunneridae</taxon>
        <taxon>Pentapetalae</taxon>
        <taxon>rosids</taxon>
        <taxon>malvids</taxon>
        <taxon>Brassicales</taxon>
        <taxon>Brassicaceae</taxon>
        <taxon>Coluteocarpeae</taxon>
        <taxon>Noccaea</taxon>
    </lineage>
</organism>
<dbReference type="AlphaFoldDB" id="A0A1J3CNX4"/>
<reference evidence="3" key="1">
    <citation type="submission" date="2016-07" db="EMBL/GenBank/DDBJ databases">
        <title>De novo transcriptome assembly of four accessions of the metal hyperaccumulator plant Noccaea caerulescens.</title>
        <authorList>
            <person name="Blande D."/>
            <person name="Halimaa P."/>
            <person name="Tervahauta A.I."/>
            <person name="Aarts M.G."/>
            <person name="Karenlampi S.O."/>
        </authorList>
    </citation>
    <scope>NUCLEOTIDE SEQUENCE</scope>
</reference>
<evidence type="ECO:0000256" key="1">
    <source>
        <dbReference type="SAM" id="MobiDB-lite"/>
    </source>
</evidence>
<dbReference type="Gene3D" id="3.40.50.1010">
    <property type="entry name" value="5'-nuclease"/>
    <property type="match status" value="1"/>
</dbReference>
<dbReference type="GO" id="GO:0008270">
    <property type="term" value="F:zinc ion binding"/>
    <property type="evidence" value="ECO:0007669"/>
    <property type="project" value="InterPro"/>
</dbReference>
<dbReference type="SMART" id="SM00355">
    <property type="entry name" value="ZnF_C2H2"/>
    <property type="match status" value="3"/>
</dbReference>
<sequence length="937" mass="105698">MMAAAAQVAAEGEYSKAKSSVWWDIENCAVPKSWDAHEISLKLNSELMKMNYCGPLSISAYGNTNLISKSVQQALSSTGISLHHVPSGRKDASDKKILVDMLLWVLDNPAPANIMLISGDRDFSDALHRLRMRRYNILLAHPQQASVPLVASANVTWIWRSLLPSTCPPTQLVDNGSCPSQCETSLSRSKLNGIYVQKARNQLLQQQKTRRKKLQESCIEAGESVLFCKICNVDCKSFEHLSGKEHAAQWDLKQNLELFGENTVAAPSECHEKVSEMANKVVEAKVEASADWSLCSVVKKQAEALVDAKNIEESVQDNDLQSQDAQQYMKCLDKELMEETFTTSERSSGEFLQDFKERLESDGVAPVNVDCVLSELSRDFQVPKEVREWFDAILKKLEPSTNELVIEELESMLNHGLEMQSGESEKVPAGLTEHLEEDMNKTKKKKRKKKSTLVEDGAEPYICSICSFTCDHPTTFEFHVKSRKHNAKVKKHTEALLDKHIQGEMIQDIGQLKEVIEELRFQPGEAPENMNCLEKQNKELSEERCDTSEKSVEELLQNFQEVVEDENKSHPNAECVIAELKPELSAPKEARERTVAVIEKLEHSQDANVTWKLESIPDQNLEMNTGDSETNSAGANDHPEGNTDKKMKEKVAEDEAEREAYACSIPNAECIITELNPEFSARERTDAIIKKPELSQDANLTGELECIPDQNVEMNSGDPGSNSAGENDHPEENMDKKKKKDKVAKEREAYVCSVCSVTCDHPMVFETHLMGKKHAAKVKKHAEVLFDDKKILEESLKEKDHPTELPFQSREAQDSINEVCQGTDEERVGYESEQIQQSAEFPEIKEARERFDSIVERLELSLEETLKKKSSEADNASECERAEEEMAEEEKKKNGNQNWVCEWCNVRCNTKVNFDDHLAGKKHVKKHLAVLNLLMTE</sequence>